<feature type="domain" description="Ketopantoate reductase C-terminal" evidence="6">
    <location>
        <begin position="241"/>
        <end position="368"/>
    </location>
</feature>
<feature type="domain" description="Ketopantoate reductase N-terminal" evidence="5">
    <location>
        <begin position="53"/>
        <end position="210"/>
    </location>
</feature>
<comment type="similarity">
    <text evidence="1">Belongs to the ketopantoate reductase family.</text>
</comment>
<organism evidence="7 8">
    <name type="scientific">Phomopsis amygdali</name>
    <name type="common">Fusicoccum amygdali</name>
    <dbReference type="NCBI Taxonomy" id="1214568"/>
    <lineage>
        <taxon>Eukaryota</taxon>
        <taxon>Fungi</taxon>
        <taxon>Dikarya</taxon>
        <taxon>Ascomycota</taxon>
        <taxon>Pezizomycotina</taxon>
        <taxon>Sordariomycetes</taxon>
        <taxon>Sordariomycetidae</taxon>
        <taxon>Diaporthales</taxon>
        <taxon>Diaporthaceae</taxon>
        <taxon>Diaporthe</taxon>
    </lineage>
</organism>
<dbReference type="InterPro" id="IPR013332">
    <property type="entry name" value="KPR_N"/>
</dbReference>
<dbReference type="Pfam" id="PF02558">
    <property type="entry name" value="ApbA"/>
    <property type="match status" value="1"/>
</dbReference>
<dbReference type="PANTHER" id="PTHR21708">
    <property type="entry name" value="PROBABLE 2-DEHYDROPANTOATE 2-REDUCTASE"/>
    <property type="match status" value="1"/>
</dbReference>
<reference evidence="7" key="1">
    <citation type="submission" date="2023-06" db="EMBL/GenBank/DDBJ databases">
        <authorList>
            <person name="Noh H."/>
        </authorList>
    </citation>
    <scope>NUCLEOTIDE SEQUENCE</scope>
    <source>
        <strain evidence="7">DUCC20226</strain>
    </source>
</reference>
<comment type="caution">
    <text evidence="7">The sequence shown here is derived from an EMBL/GenBank/DDBJ whole genome shotgun (WGS) entry which is preliminary data.</text>
</comment>
<evidence type="ECO:0000256" key="2">
    <source>
        <dbReference type="ARBA" id="ARBA00022857"/>
    </source>
</evidence>
<dbReference type="GO" id="GO:0005737">
    <property type="term" value="C:cytoplasm"/>
    <property type="evidence" value="ECO:0007669"/>
    <property type="project" value="TreeGrafter"/>
</dbReference>
<feature type="transmembrane region" description="Helical" evidence="4">
    <location>
        <begin position="15"/>
        <end position="37"/>
    </location>
</feature>
<feature type="transmembrane region" description="Helical" evidence="4">
    <location>
        <begin position="49"/>
        <end position="68"/>
    </location>
</feature>
<dbReference type="InterPro" id="IPR036291">
    <property type="entry name" value="NAD(P)-bd_dom_sf"/>
</dbReference>
<evidence type="ECO:0000259" key="6">
    <source>
        <dbReference type="Pfam" id="PF08546"/>
    </source>
</evidence>
<dbReference type="PANTHER" id="PTHR21708:SF30">
    <property type="entry name" value="2-DEHYDROPANTOATE 2-REDUCTASE-RELATED"/>
    <property type="match status" value="1"/>
</dbReference>
<keyword evidence="4" id="KW-1133">Transmembrane helix</keyword>
<dbReference type="Pfam" id="PF08546">
    <property type="entry name" value="ApbA_C"/>
    <property type="match status" value="1"/>
</dbReference>
<name>A0AAD9SP14_PHOAM</name>
<dbReference type="NCBIfam" id="TIGR00745">
    <property type="entry name" value="apbA_panE"/>
    <property type="match status" value="1"/>
</dbReference>
<dbReference type="AlphaFoldDB" id="A0AAD9SP14"/>
<accession>A0AAD9SP14</accession>
<keyword evidence="3" id="KW-0560">Oxidoreductase</keyword>
<dbReference type="InterPro" id="IPR003710">
    <property type="entry name" value="ApbA"/>
</dbReference>
<sequence>MIRPMQLKSDAKWKLRFLFGLGSLAGWYGFIKIGLAYNPHPNLRATYKMAPKILIFGAGSIGGVYTYVLSRAVPATNITVTCRSNYEAVSNNGFTVNSTLWGKGLNVKASVARNVTEAVQANGGDPFDYVIVTSKALNTTPSTADLIKPAVASGKTTIVLIQNGIDTESLFAKLFPDNPILTTVVYLPATQVEPGVIEHQEVELLHIGTYPASAPEPHKAAAKAFSDLLTSAKASSKVHDDVQPERWSKVIVNASWNSICALTRSRDRPLLDVSNQSGSFKDFVRGVMLEIAATAQAYGYAHINEELVDFQLQRATVRQLPGIQPSMLADALAGRNMEVDAIVGNTVRLARDKGVATPMLQTIYFLASGLDMSFTLARS</sequence>
<dbReference type="Gene3D" id="1.10.1040.10">
    <property type="entry name" value="N-(1-d-carboxylethyl)-l-norvaline Dehydrogenase, domain 2"/>
    <property type="match status" value="1"/>
</dbReference>
<dbReference type="Proteomes" id="UP001265746">
    <property type="component" value="Unassembled WGS sequence"/>
</dbReference>
<evidence type="ECO:0008006" key="9">
    <source>
        <dbReference type="Google" id="ProtNLM"/>
    </source>
</evidence>
<keyword evidence="4" id="KW-0812">Transmembrane</keyword>
<keyword evidence="8" id="KW-1185">Reference proteome</keyword>
<dbReference type="GO" id="GO:0008677">
    <property type="term" value="F:2-dehydropantoate 2-reductase activity"/>
    <property type="evidence" value="ECO:0007669"/>
    <property type="project" value="InterPro"/>
</dbReference>
<evidence type="ECO:0000256" key="1">
    <source>
        <dbReference type="ARBA" id="ARBA00007870"/>
    </source>
</evidence>
<evidence type="ECO:0000313" key="8">
    <source>
        <dbReference type="Proteomes" id="UP001265746"/>
    </source>
</evidence>
<proteinExistence type="inferred from homology"/>
<evidence type="ECO:0000256" key="3">
    <source>
        <dbReference type="ARBA" id="ARBA00023002"/>
    </source>
</evidence>
<evidence type="ECO:0000313" key="7">
    <source>
        <dbReference type="EMBL" id="KAK2613318.1"/>
    </source>
</evidence>
<evidence type="ECO:0000259" key="5">
    <source>
        <dbReference type="Pfam" id="PF02558"/>
    </source>
</evidence>
<dbReference type="InterPro" id="IPR013752">
    <property type="entry name" value="KPA_reductase"/>
</dbReference>
<dbReference type="EMBL" id="JAUJFL010000001">
    <property type="protein sequence ID" value="KAK2613318.1"/>
    <property type="molecule type" value="Genomic_DNA"/>
</dbReference>
<dbReference type="InterPro" id="IPR013328">
    <property type="entry name" value="6PGD_dom2"/>
</dbReference>
<dbReference type="SUPFAM" id="SSF51735">
    <property type="entry name" value="NAD(P)-binding Rossmann-fold domains"/>
    <property type="match status" value="1"/>
</dbReference>
<keyword evidence="2" id="KW-0521">NADP</keyword>
<dbReference type="Gene3D" id="3.40.50.720">
    <property type="entry name" value="NAD(P)-binding Rossmann-like Domain"/>
    <property type="match status" value="1"/>
</dbReference>
<dbReference type="InterPro" id="IPR008927">
    <property type="entry name" value="6-PGluconate_DH-like_C_sf"/>
</dbReference>
<dbReference type="FunFam" id="1.10.1040.10:FF:000017">
    <property type="entry name" value="2-dehydropantoate 2-reductase"/>
    <property type="match status" value="1"/>
</dbReference>
<protein>
    <recommendedName>
        <fullName evidence="9">2-dehydropantoate 2-reductase</fullName>
    </recommendedName>
</protein>
<keyword evidence="4" id="KW-0472">Membrane</keyword>
<dbReference type="GO" id="GO:0015940">
    <property type="term" value="P:pantothenate biosynthetic process"/>
    <property type="evidence" value="ECO:0007669"/>
    <property type="project" value="InterPro"/>
</dbReference>
<dbReference type="InterPro" id="IPR051402">
    <property type="entry name" value="KPR-Related"/>
</dbReference>
<gene>
    <name evidence="7" type="ORF">N8I77_000239</name>
</gene>
<evidence type="ECO:0000256" key="4">
    <source>
        <dbReference type="SAM" id="Phobius"/>
    </source>
</evidence>
<dbReference type="SUPFAM" id="SSF48179">
    <property type="entry name" value="6-phosphogluconate dehydrogenase C-terminal domain-like"/>
    <property type="match status" value="1"/>
</dbReference>